<keyword evidence="3" id="KW-0804">Transcription</keyword>
<dbReference type="RefSeq" id="WP_189085607.1">
    <property type="nucleotide sequence ID" value="NZ_BMRJ01000002.1"/>
</dbReference>
<proteinExistence type="predicted"/>
<dbReference type="EMBL" id="BMRJ01000002">
    <property type="protein sequence ID" value="GGR29460.1"/>
    <property type="molecule type" value="Genomic_DNA"/>
</dbReference>
<dbReference type="GO" id="GO:0000976">
    <property type="term" value="F:transcription cis-regulatory region binding"/>
    <property type="evidence" value="ECO:0007669"/>
    <property type="project" value="TreeGrafter"/>
</dbReference>
<dbReference type="AlphaFoldDB" id="A0A918FC34"/>
<dbReference type="SUPFAM" id="SSF46689">
    <property type="entry name" value="Homeodomain-like"/>
    <property type="match status" value="1"/>
</dbReference>
<name>A0A918FC34_AGRME</name>
<keyword evidence="2" id="KW-0238">DNA-binding</keyword>
<evidence type="ECO:0000259" key="4">
    <source>
        <dbReference type="Pfam" id="PF02909"/>
    </source>
</evidence>
<feature type="domain" description="Tetracycline repressor TetR C-terminal" evidence="4">
    <location>
        <begin position="69"/>
        <end position="195"/>
    </location>
</feature>
<dbReference type="Proteomes" id="UP000610303">
    <property type="component" value="Unassembled WGS sequence"/>
</dbReference>
<dbReference type="InterPro" id="IPR009057">
    <property type="entry name" value="Homeodomain-like_sf"/>
</dbReference>
<evidence type="ECO:0000256" key="2">
    <source>
        <dbReference type="ARBA" id="ARBA00023125"/>
    </source>
</evidence>
<dbReference type="Pfam" id="PF02909">
    <property type="entry name" value="TetR_C_1"/>
    <property type="match status" value="1"/>
</dbReference>
<dbReference type="InterPro" id="IPR004111">
    <property type="entry name" value="Repressor_TetR_C"/>
</dbReference>
<organism evidence="5 6">
    <name type="scientific">Agromyces mediolanus</name>
    <name type="common">Corynebacterium mediolanum</name>
    <dbReference type="NCBI Taxonomy" id="41986"/>
    <lineage>
        <taxon>Bacteria</taxon>
        <taxon>Bacillati</taxon>
        <taxon>Actinomycetota</taxon>
        <taxon>Actinomycetes</taxon>
        <taxon>Micrococcales</taxon>
        <taxon>Microbacteriaceae</taxon>
        <taxon>Agromyces</taxon>
    </lineage>
</organism>
<dbReference type="PANTHER" id="PTHR30055:SF151">
    <property type="entry name" value="TRANSCRIPTIONAL REGULATORY PROTEIN"/>
    <property type="match status" value="1"/>
</dbReference>
<dbReference type="GO" id="GO:0003700">
    <property type="term" value="F:DNA-binding transcription factor activity"/>
    <property type="evidence" value="ECO:0007669"/>
    <property type="project" value="TreeGrafter"/>
</dbReference>
<protein>
    <submittedName>
        <fullName evidence="5">Tetracycline repressor, C-all-alpha domain protein</fullName>
    </submittedName>
</protein>
<dbReference type="SUPFAM" id="SSF48498">
    <property type="entry name" value="Tetracyclin repressor-like, C-terminal domain"/>
    <property type="match status" value="1"/>
</dbReference>
<accession>A0A918FC34</accession>
<reference evidence="5" key="1">
    <citation type="journal article" date="2014" name="Int. J. Syst. Evol. Microbiol.">
        <title>Complete genome sequence of Corynebacterium casei LMG S-19264T (=DSM 44701T), isolated from a smear-ripened cheese.</title>
        <authorList>
            <consortium name="US DOE Joint Genome Institute (JGI-PGF)"/>
            <person name="Walter F."/>
            <person name="Albersmeier A."/>
            <person name="Kalinowski J."/>
            <person name="Ruckert C."/>
        </authorList>
    </citation>
    <scope>NUCLEOTIDE SEQUENCE</scope>
    <source>
        <strain evidence="5">JCM 3346</strain>
    </source>
</reference>
<dbReference type="GO" id="GO:0045892">
    <property type="term" value="P:negative regulation of DNA-templated transcription"/>
    <property type="evidence" value="ECO:0007669"/>
    <property type="project" value="InterPro"/>
</dbReference>
<keyword evidence="1" id="KW-0805">Transcription regulation</keyword>
<evidence type="ECO:0000313" key="5">
    <source>
        <dbReference type="EMBL" id="GGR29460.1"/>
    </source>
</evidence>
<dbReference type="PANTHER" id="PTHR30055">
    <property type="entry name" value="HTH-TYPE TRANSCRIPTIONAL REGULATOR RUTR"/>
    <property type="match status" value="1"/>
</dbReference>
<evidence type="ECO:0000256" key="1">
    <source>
        <dbReference type="ARBA" id="ARBA00023015"/>
    </source>
</evidence>
<comment type="caution">
    <text evidence="5">The sequence shown here is derived from an EMBL/GenBank/DDBJ whole genome shotgun (WGS) entry which is preliminary data.</text>
</comment>
<dbReference type="InterPro" id="IPR050109">
    <property type="entry name" value="HTH-type_TetR-like_transc_reg"/>
</dbReference>
<dbReference type="InterPro" id="IPR036271">
    <property type="entry name" value="Tet_transcr_reg_TetR-rel_C_sf"/>
</dbReference>
<keyword evidence="6" id="KW-1185">Reference proteome</keyword>
<evidence type="ECO:0000313" key="6">
    <source>
        <dbReference type="Proteomes" id="UP000610303"/>
    </source>
</evidence>
<evidence type="ECO:0000256" key="3">
    <source>
        <dbReference type="ARBA" id="ARBA00023163"/>
    </source>
</evidence>
<sequence length="204" mass="22114">MPRPRVPLLSEDRIADAAIELIDSGDGFGVNALARRLGVTPSSLYNHVDGKDAIVELVRDRLTVRYLAEPPEGGWEDVVVSVMRAQRRMYAAHPLIVPLLVGKTITSDRVIASYDRVATALLEAGFPEDEVLTIVAVLDGFALGFGLDLAGPDVVWLPQQPTRTLGRLVESGPTGAARSDRVFEVGLELLMDSLHVRLARIAGR</sequence>
<dbReference type="Gene3D" id="1.10.357.10">
    <property type="entry name" value="Tetracycline Repressor, domain 2"/>
    <property type="match status" value="1"/>
</dbReference>
<gene>
    <name evidence="5" type="ORF">GCM10010196_24240</name>
</gene>
<reference evidence="5" key="2">
    <citation type="submission" date="2020-09" db="EMBL/GenBank/DDBJ databases">
        <authorList>
            <person name="Sun Q."/>
            <person name="Ohkuma M."/>
        </authorList>
    </citation>
    <scope>NUCLEOTIDE SEQUENCE</scope>
    <source>
        <strain evidence="5">JCM 3346</strain>
    </source>
</reference>